<keyword evidence="1" id="KW-0472">Membrane</keyword>
<gene>
    <name evidence="2" type="ORF">H8711_02550</name>
</gene>
<dbReference type="InterPro" id="IPR008407">
    <property type="entry name" value="Brnchd-chn_aa_trnsp_AzlD"/>
</dbReference>
<feature type="transmembrane region" description="Helical" evidence="1">
    <location>
        <begin position="6"/>
        <end position="28"/>
    </location>
</feature>
<name>A0A926DXQ1_9FIRM</name>
<keyword evidence="1" id="KW-1133">Transmembrane helix</keyword>
<keyword evidence="3" id="KW-1185">Reference proteome</keyword>
<dbReference type="Pfam" id="PF05437">
    <property type="entry name" value="AzlD"/>
    <property type="match status" value="1"/>
</dbReference>
<evidence type="ECO:0000256" key="1">
    <source>
        <dbReference type="SAM" id="Phobius"/>
    </source>
</evidence>
<protein>
    <submittedName>
        <fullName evidence="2">AzlD domain-containing protein</fullName>
    </submittedName>
</protein>
<dbReference type="Proteomes" id="UP000653127">
    <property type="component" value="Unassembled WGS sequence"/>
</dbReference>
<evidence type="ECO:0000313" key="2">
    <source>
        <dbReference type="EMBL" id="MBC8545818.1"/>
    </source>
</evidence>
<dbReference type="EMBL" id="JACRST010000002">
    <property type="protein sequence ID" value="MBC8545818.1"/>
    <property type="molecule type" value="Genomic_DNA"/>
</dbReference>
<proteinExistence type="predicted"/>
<comment type="caution">
    <text evidence="2">The sequence shown here is derived from an EMBL/GenBank/DDBJ whole genome shotgun (WGS) entry which is preliminary data.</text>
</comment>
<organism evidence="2 3">
    <name type="scientific">Ligaoa zhengdingensis</name>
    <dbReference type="NCBI Taxonomy" id="2763658"/>
    <lineage>
        <taxon>Bacteria</taxon>
        <taxon>Bacillati</taxon>
        <taxon>Bacillota</taxon>
        <taxon>Clostridia</taxon>
        <taxon>Eubacteriales</taxon>
        <taxon>Oscillospiraceae</taxon>
        <taxon>Ligaoa</taxon>
    </lineage>
</organism>
<dbReference type="AlphaFoldDB" id="A0A926DXQ1"/>
<reference evidence="2" key="1">
    <citation type="submission" date="2020-08" db="EMBL/GenBank/DDBJ databases">
        <title>Genome public.</title>
        <authorList>
            <person name="Liu C."/>
            <person name="Sun Q."/>
        </authorList>
    </citation>
    <scope>NUCLEOTIDE SEQUENCE</scope>
    <source>
        <strain evidence="2">NSJ-31</strain>
    </source>
</reference>
<feature type="transmembrane region" description="Helical" evidence="1">
    <location>
        <begin position="64"/>
        <end position="81"/>
    </location>
</feature>
<accession>A0A926DXQ1</accession>
<dbReference type="RefSeq" id="WP_249281973.1">
    <property type="nucleotide sequence ID" value="NZ_JACRST010000002.1"/>
</dbReference>
<keyword evidence="1" id="KW-0812">Transmembrane</keyword>
<evidence type="ECO:0000313" key="3">
    <source>
        <dbReference type="Proteomes" id="UP000653127"/>
    </source>
</evidence>
<sequence length="107" mass="11708">MNYTRILTAILIMALVTYIPRMIPLTFLRRKINNRFIQSFLQYVPYAVLAAMTFPDILSSTATTASAVVGLLAALALAYWGKGLLTVALGSTAAVFLTEQVLRLLAI</sequence>